<name>A0A3M6QXV4_9BURK</name>
<dbReference type="GO" id="GO:0016989">
    <property type="term" value="F:sigma factor antagonist activity"/>
    <property type="evidence" value="ECO:0007669"/>
    <property type="project" value="TreeGrafter"/>
</dbReference>
<dbReference type="RefSeq" id="WP_122225969.1">
    <property type="nucleotide sequence ID" value="NZ_RDQO01000001.1"/>
</dbReference>
<feature type="domain" description="FecR protein" evidence="2">
    <location>
        <begin position="227"/>
        <end position="303"/>
    </location>
</feature>
<dbReference type="SUPFAM" id="SSF88946">
    <property type="entry name" value="Sigma2 domain of RNA polymerase sigma factors"/>
    <property type="match status" value="1"/>
</dbReference>
<feature type="domain" description="RNA polymerase sigma factor 70 region 4 type 2" evidence="3">
    <location>
        <begin position="113"/>
        <end position="160"/>
    </location>
</feature>
<evidence type="ECO:0000259" key="3">
    <source>
        <dbReference type="Pfam" id="PF08281"/>
    </source>
</evidence>
<dbReference type="PANTHER" id="PTHR30273:SF2">
    <property type="entry name" value="PROTEIN FECR"/>
    <property type="match status" value="1"/>
</dbReference>
<dbReference type="Pfam" id="PF08281">
    <property type="entry name" value="Sigma70_r4_2"/>
    <property type="match status" value="1"/>
</dbReference>
<dbReference type="EMBL" id="RDQO01000001">
    <property type="protein sequence ID" value="RMX07847.1"/>
    <property type="molecule type" value="Genomic_DNA"/>
</dbReference>
<dbReference type="PANTHER" id="PTHR30273">
    <property type="entry name" value="PERIPLASMIC SIGNAL SENSOR AND SIGMA FACTOR ACTIVATOR FECR-RELATED"/>
    <property type="match status" value="1"/>
</dbReference>
<comment type="caution">
    <text evidence="4">The sequence shown here is derived from an EMBL/GenBank/DDBJ whole genome shotgun (WGS) entry which is preliminary data.</text>
</comment>
<evidence type="ECO:0000313" key="5">
    <source>
        <dbReference type="Proteomes" id="UP000278006"/>
    </source>
</evidence>
<protein>
    <submittedName>
        <fullName evidence="4">Sigma-70 family RNA polymerase sigma factor</fullName>
    </submittedName>
</protein>
<evidence type="ECO:0000259" key="2">
    <source>
        <dbReference type="Pfam" id="PF04773"/>
    </source>
</evidence>
<dbReference type="OrthoDB" id="1100567at2"/>
<dbReference type="InterPro" id="IPR007627">
    <property type="entry name" value="RNA_pol_sigma70_r2"/>
</dbReference>
<proteinExistence type="predicted"/>
<dbReference type="Pfam" id="PF04773">
    <property type="entry name" value="FecR"/>
    <property type="match status" value="1"/>
</dbReference>
<dbReference type="InterPro" id="IPR014284">
    <property type="entry name" value="RNA_pol_sigma-70_dom"/>
</dbReference>
<dbReference type="NCBIfam" id="TIGR02937">
    <property type="entry name" value="sigma70-ECF"/>
    <property type="match status" value="1"/>
</dbReference>
<dbReference type="InterPro" id="IPR036388">
    <property type="entry name" value="WH-like_DNA-bd_sf"/>
</dbReference>
<accession>A0A3M6QXV4</accession>
<dbReference type="Pfam" id="PF04542">
    <property type="entry name" value="Sigma70_r2"/>
    <property type="match status" value="1"/>
</dbReference>
<evidence type="ECO:0000259" key="1">
    <source>
        <dbReference type="Pfam" id="PF04542"/>
    </source>
</evidence>
<dbReference type="Proteomes" id="UP000278006">
    <property type="component" value="Unassembled WGS sequence"/>
</dbReference>
<dbReference type="InterPro" id="IPR013325">
    <property type="entry name" value="RNA_pol_sigma_r2"/>
</dbReference>
<organism evidence="4 5">
    <name type="scientific">Corticibacter populi</name>
    <dbReference type="NCBI Taxonomy" id="1550736"/>
    <lineage>
        <taxon>Bacteria</taxon>
        <taxon>Pseudomonadati</taxon>
        <taxon>Pseudomonadota</taxon>
        <taxon>Betaproteobacteria</taxon>
        <taxon>Burkholderiales</taxon>
        <taxon>Comamonadaceae</taxon>
        <taxon>Corticibacter</taxon>
    </lineage>
</organism>
<dbReference type="AlphaFoldDB" id="A0A3M6QXV4"/>
<feature type="domain" description="RNA polymerase sigma-70 region 2" evidence="1">
    <location>
        <begin position="16"/>
        <end position="79"/>
    </location>
</feature>
<dbReference type="InterPro" id="IPR012373">
    <property type="entry name" value="Ferrdict_sens_TM"/>
</dbReference>
<dbReference type="Gene3D" id="1.10.10.10">
    <property type="entry name" value="Winged helix-like DNA-binding domain superfamily/Winged helix DNA-binding domain"/>
    <property type="match status" value="1"/>
</dbReference>
<gene>
    <name evidence="4" type="ORF">D8I35_01590</name>
</gene>
<dbReference type="GO" id="GO:0016987">
    <property type="term" value="F:sigma factor activity"/>
    <property type="evidence" value="ECO:0007669"/>
    <property type="project" value="InterPro"/>
</dbReference>
<dbReference type="InterPro" id="IPR006860">
    <property type="entry name" value="FecR"/>
</dbReference>
<dbReference type="Gene3D" id="2.60.120.1440">
    <property type="match status" value="1"/>
</dbReference>
<dbReference type="InterPro" id="IPR013324">
    <property type="entry name" value="RNA_pol_sigma_r3/r4-like"/>
</dbReference>
<dbReference type="Gene3D" id="1.10.1740.10">
    <property type="match status" value="1"/>
</dbReference>
<dbReference type="SUPFAM" id="SSF88659">
    <property type="entry name" value="Sigma3 and sigma4 domains of RNA polymerase sigma factors"/>
    <property type="match status" value="1"/>
</dbReference>
<dbReference type="GO" id="GO:0003677">
    <property type="term" value="F:DNA binding"/>
    <property type="evidence" value="ECO:0007669"/>
    <property type="project" value="InterPro"/>
</dbReference>
<keyword evidence="5" id="KW-1185">Reference proteome</keyword>
<dbReference type="GO" id="GO:0006352">
    <property type="term" value="P:DNA-templated transcription initiation"/>
    <property type="evidence" value="ECO:0007669"/>
    <property type="project" value="InterPro"/>
</dbReference>
<dbReference type="InterPro" id="IPR013249">
    <property type="entry name" value="RNA_pol_sigma70_r4_t2"/>
</dbReference>
<reference evidence="4 5" key="1">
    <citation type="submission" date="2018-10" db="EMBL/GenBank/DDBJ databases">
        <title>Draft genome of Cortibacter populi DSM10536.</title>
        <authorList>
            <person name="Bernier A.-M."/>
            <person name="Bernard K."/>
        </authorList>
    </citation>
    <scope>NUCLEOTIDE SEQUENCE [LARGE SCALE GENOMIC DNA]</scope>
    <source>
        <strain evidence="4 5">DSM 105136</strain>
    </source>
</reference>
<evidence type="ECO:0000313" key="4">
    <source>
        <dbReference type="EMBL" id="RMX07847.1"/>
    </source>
</evidence>
<sequence length="462" mass="50826">MLERTSSTPLQDCFHASQAQLLQFFTRKTGSSEDARELVQELWLRLQGSEAAGARADLAQAYVFTAARNLLIDHLRRRTLADEHASAWLALHGDAAVGADTAQIIAQRRLLGEVGAALAALPRRTREVFVQHRVHGEDQEVLARQWGVTRSTIERDVMRANRSLDALLERWHAGAPVVAAAGMPAGEDSRPKRRRLLGSLLGLTALGGGSGWLWSWWRRHMPQWQGTLASAPGQRLTRMLDDGSRITLDADSRMAMAYFADRRTARLEQGAAFFEVAHMPDRPFSVEAGLVRVTVLGTRFAVDWQALPSARQTPEGAAHGVQGVVEVAVESGRVLVEPLLPDARWTAREVAAGERLRVWRREEDTAMQAPQLEPLQQAAPWRQGWLGFRDVPLGEVVGRLQRYAGVPIDVDPAAAQLPVTAEIRIANAGAWLQQLPTALPVRVVRQRGGGGLRIEHAVRSGS</sequence>